<dbReference type="Proteomes" id="UP000236379">
    <property type="component" value="Unassembled WGS sequence"/>
</dbReference>
<accession>A0A2K3URQ0</accession>
<dbReference type="OrthoDB" id="9872055at2"/>
<sequence length="109" mass="12242">MSERRFKGYSTITKSGFFGTFTLWEFMAVLGAGIFGSGLSNANGAAPMVYGVVAGSVTLLVVLFSRRTLSTYPKLFTHIYSYLNRTDYYHVGPERNYKPVLSDARHQKR</sequence>
<dbReference type="RefSeq" id="WP_103314262.1">
    <property type="nucleotide sequence ID" value="NZ_PPPD01000005.1"/>
</dbReference>
<keyword evidence="1" id="KW-0812">Transmembrane</keyword>
<evidence type="ECO:0000256" key="1">
    <source>
        <dbReference type="SAM" id="Phobius"/>
    </source>
</evidence>
<keyword evidence="1" id="KW-0472">Membrane</keyword>
<evidence type="ECO:0000313" key="2">
    <source>
        <dbReference type="EMBL" id="PNY79222.1"/>
    </source>
</evidence>
<feature type="transmembrane region" description="Helical" evidence="1">
    <location>
        <begin position="21"/>
        <end position="39"/>
    </location>
</feature>
<dbReference type="AlphaFoldDB" id="A0A2K3URQ0"/>
<feature type="transmembrane region" description="Helical" evidence="1">
    <location>
        <begin position="45"/>
        <end position="64"/>
    </location>
</feature>
<keyword evidence="3" id="KW-1185">Reference proteome</keyword>
<keyword evidence="1" id="KW-1133">Transmembrane helix</keyword>
<proteinExistence type="predicted"/>
<gene>
    <name evidence="2" type="ORF">CVO96_20105</name>
</gene>
<protein>
    <submittedName>
        <fullName evidence="2">Uncharacterized protein</fullName>
    </submittedName>
</protein>
<reference evidence="2 3" key="1">
    <citation type="submission" date="2018-01" db="EMBL/GenBank/DDBJ databases">
        <title>Deinococcus koreensis sp. nov., a radiation-resistant bacterium isolated from river water.</title>
        <authorList>
            <person name="Choi A."/>
        </authorList>
    </citation>
    <scope>NUCLEOTIDE SEQUENCE [LARGE SCALE GENOMIC DNA]</scope>
    <source>
        <strain evidence="2 3">SJW1-2</strain>
    </source>
</reference>
<comment type="caution">
    <text evidence="2">The sequence shown here is derived from an EMBL/GenBank/DDBJ whole genome shotgun (WGS) entry which is preliminary data.</text>
</comment>
<name>A0A2K3URQ0_9DEIO</name>
<evidence type="ECO:0000313" key="3">
    <source>
        <dbReference type="Proteomes" id="UP000236379"/>
    </source>
</evidence>
<dbReference type="EMBL" id="PPPD01000005">
    <property type="protein sequence ID" value="PNY79222.1"/>
    <property type="molecule type" value="Genomic_DNA"/>
</dbReference>
<organism evidence="2 3">
    <name type="scientific">Deinococcus koreensis</name>
    <dbReference type="NCBI Taxonomy" id="2054903"/>
    <lineage>
        <taxon>Bacteria</taxon>
        <taxon>Thermotogati</taxon>
        <taxon>Deinococcota</taxon>
        <taxon>Deinococci</taxon>
        <taxon>Deinococcales</taxon>
        <taxon>Deinococcaceae</taxon>
        <taxon>Deinococcus</taxon>
    </lineage>
</organism>